<dbReference type="SUPFAM" id="SSF47090">
    <property type="entry name" value="PGBD-like"/>
    <property type="match status" value="1"/>
</dbReference>
<feature type="domain" description="Peptidoglycan binding-like" evidence="1">
    <location>
        <begin position="36"/>
        <end position="90"/>
    </location>
</feature>
<evidence type="ECO:0000313" key="3">
    <source>
        <dbReference type="Proteomes" id="UP000276953"/>
    </source>
</evidence>
<proteinExistence type="predicted"/>
<name>A0A3S0NNL5_9FLAO</name>
<dbReference type="EMBL" id="RYFC01000001">
    <property type="protein sequence ID" value="RTZ49450.1"/>
    <property type="molecule type" value="Genomic_DNA"/>
</dbReference>
<accession>A0A3S0NNL5</accession>
<dbReference type="AlphaFoldDB" id="A0A3S0NNL5"/>
<dbReference type="InterPro" id="IPR036365">
    <property type="entry name" value="PGBD-like_sf"/>
</dbReference>
<evidence type="ECO:0000313" key="2">
    <source>
        <dbReference type="EMBL" id="RTZ49450.1"/>
    </source>
</evidence>
<gene>
    <name evidence="2" type="ORF">EJ377_02035</name>
</gene>
<comment type="caution">
    <text evidence="2">The sequence shown here is derived from an EMBL/GenBank/DDBJ whole genome shotgun (WGS) entry which is preliminary data.</text>
</comment>
<protein>
    <submittedName>
        <fullName evidence="2">Peptidoglycan-binding protein</fullName>
    </submittedName>
</protein>
<dbReference type="Pfam" id="PF01471">
    <property type="entry name" value="PG_binding_1"/>
    <property type="match status" value="1"/>
</dbReference>
<evidence type="ECO:0000259" key="1">
    <source>
        <dbReference type="Pfam" id="PF01471"/>
    </source>
</evidence>
<dbReference type="InterPro" id="IPR036366">
    <property type="entry name" value="PGBDSf"/>
</dbReference>
<dbReference type="Proteomes" id="UP000276953">
    <property type="component" value="Unassembled WGS sequence"/>
</dbReference>
<dbReference type="InterPro" id="IPR002477">
    <property type="entry name" value="Peptidoglycan-bd-like"/>
</dbReference>
<dbReference type="Gene3D" id="1.10.101.10">
    <property type="entry name" value="PGBD-like superfamily/PGBD"/>
    <property type="match status" value="1"/>
</dbReference>
<reference evidence="2 3" key="1">
    <citation type="submission" date="2018-12" db="EMBL/GenBank/DDBJ databases">
        <title>Draft Genome Sequence of Chryseobacterium arthrosphaerae strain ED882-96 Isolated from the Blood of a Patient with Liver Cirrhosis in Taiwan.</title>
        <authorList>
            <person name="Lin J.-N."/>
            <person name="Lai C.-H."/>
            <person name="Yang C.-H."/>
            <person name="Huang Y.-H."/>
        </authorList>
    </citation>
    <scope>NUCLEOTIDE SEQUENCE [LARGE SCALE GENOMIC DNA]</scope>
    <source>
        <strain evidence="2 3">ED882-96</strain>
    </source>
</reference>
<sequence>MLAKTEVTQITYGPFRTRAFRKVETGSARIQLWKRPHVLILNQALNALGHKVDVNEDTFKDKTQIALINFQQKNGLTGSGIFDRETLLKMNEAWKICIKWKKHLLSKRISNPSCLYSTDEKVQISIGVIPMNIKVTRNF</sequence>
<organism evidence="2 3">
    <name type="scientific">Chryseobacterium arthrosphaerae</name>
    <dbReference type="NCBI Taxonomy" id="651561"/>
    <lineage>
        <taxon>Bacteria</taxon>
        <taxon>Pseudomonadati</taxon>
        <taxon>Bacteroidota</taxon>
        <taxon>Flavobacteriia</taxon>
        <taxon>Flavobacteriales</taxon>
        <taxon>Weeksellaceae</taxon>
        <taxon>Chryseobacterium group</taxon>
        <taxon>Chryseobacterium</taxon>
    </lineage>
</organism>